<keyword evidence="9 11" id="KW-0675">Receptor</keyword>
<gene>
    <name evidence="15" type="ORF">MSPICULIGERA_LOCUS9901</name>
</gene>
<dbReference type="CDD" id="cd06157">
    <property type="entry name" value="NR_LBD"/>
    <property type="match status" value="1"/>
</dbReference>
<dbReference type="PRINTS" id="PR00398">
    <property type="entry name" value="STRDHORMONER"/>
</dbReference>
<accession>A0AA36FY63</accession>
<dbReference type="SMART" id="SM00430">
    <property type="entry name" value="HOLI"/>
    <property type="match status" value="1"/>
</dbReference>
<dbReference type="PROSITE" id="PS51843">
    <property type="entry name" value="NR_LBD"/>
    <property type="match status" value="1"/>
</dbReference>
<dbReference type="FunFam" id="3.30.50.10:FF:000030">
    <property type="entry name" value="Nuclear Hormone Receptor family"/>
    <property type="match status" value="1"/>
</dbReference>
<dbReference type="Pfam" id="PF00105">
    <property type="entry name" value="zf-C4"/>
    <property type="match status" value="1"/>
</dbReference>
<evidence type="ECO:0000256" key="10">
    <source>
        <dbReference type="ARBA" id="ARBA00023242"/>
    </source>
</evidence>
<evidence type="ECO:0000313" key="15">
    <source>
        <dbReference type="EMBL" id="CAJ0571497.1"/>
    </source>
</evidence>
<feature type="region of interest" description="Disordered" evidence="12">
    <location>
        <begin position="454"/>
        <end position="489"/>
    </location>
</feature>
<dbReference type="Proteomes" id="UP001177023">
    <property type="component" value="Unassembled WGS sequence"/>
</dbReference>
<dbReference type="PROSITE" id="PS51030">
    <property type="entry name" value="NUCLEAR_REC_DBD_2"/>
    <property type="match status" value="1"/>
</dbReference>
<feature type="domain" description="NR LBD" evidence="14">
    <location>
        <begin position="213"/>
        <end position="458"/>
    </location>
</feature>
<evidence type="ECO:0000256" key="3">
    <source>
        <dbReference type="ARBA" id="ARBA00022723"/>
    </source>
</evidence>
<feature type="compositionally biased region" description="Low complexity" evidence="12">
    <location>
        <begin position="478"/>
        <end position="489"/>
    </location>
</feature>
<keyword evidence="3 11" id="KW-0479">Metal-binding</keyword>
<name>A0AA36FY63_9BILA</name>
<evidence type="ECO:0000256" key="7">
    <source>
        <dbReference type="ARBA" id="ARBA00023125"/>
    </source>
</evidence>
<dbReference type="InterPro" id="IPR052499">
    <property type="entry name" value="C.elegans_NHRs"/>
</dbReference>
<keyword evidence="7 11" id="KW-0238">DNA-binding</keyword>
<evidence type="ECO:0000256" key="6">
    <source>
        <dbReference type="ARBA" id="ARBA00023015"/>
    </source>
</evidence>
<evidence type="ECO:0000256" key="11">
    <source>
        <dbReference type="RuleBase" id="RU004334"/>
    </source>
</evidence>
<organism evidence="15 16">
    <name type="scientific">Mesorhabditis spiculigera</name>
    <dbReference type="NCBI Taxonomy" id="96644"/>
    <lineage>
        <taxon>Eukaryota</taxon>
        <taxon>Metazoa</taxon>
        <taxon>Ecdysozoa</taxon>
        <taxon>Nematoda</taxon>
        <taxon>Chromadorea</taxon>
        <taxon>Rhabditida</taxon>
        <taxon>Rhabditina</taxon>
        <taxon>Rhabditomorpha</taxon>
        <taxon>Rhabditoidea</taxon>
        <taxon>Rhabditidae</taxon>
        <taxon>Mesorhabditinae</taxon>
        <taxon>Mesorhabditis</taxon>
    </lineage>
</organism>
<keyword evidence="10 11" id="KW-0539">Nucleus</keyword>
<dbReference type="EMBL" id="CATQJA010002568">
    <property type="protein sequence ID" value="CAJ0571497.1"/>
    <property type="molecule type" value="Genomic_DNA"/>
</dbReference>
<evidence type="ECO:0000256" key="1">
    <source>
        <dbReference type="ARBA" id="ARBA00004123"/>
    </source>
</evidence>
<evidence type="ECO:0000259" key="13">
    <source>
        <dbReference type="PROSITE" id="PS51030"/>
    </source>
</evidence>
<dbReference type="GO" id="GO:0000978">
    <property type="term" value="F:RNA polymerase II cis-regulatory region sequence-specific DNA binding"/>
    <property type="evidence" value="ECO:0007669"/>
    <property type="project" value="InterPro"/>
</dbReference>
<comment type="subcellular location">
    <subcellularLocation>
        <location evidence="1 11">Nucleus</location>
    </subcellularLocation>
</comment>
<evidence type="ECO:0000256" key="4">
    <source>
        <dbReference type="ARBA" id="ARBA00022771"/>
    </source>
</evidence>
<dbReference type="PANTHER" id="PTHR47630">
    <property type="entry name" value="NUCLEAR HORMONE RECEPTOR FAMILY-RELATED-RELATED"/>
    <property type="match status" value="1"/>
</dbReference>
<keyword evidence="5 11" id="KW-0862">Zinc</keyword>
<comment type="caution">
    <text evidence="15">The sequence shown here is derived from an EMBL/GenBank/DDBJ whole genome shotgun (WGS) entry which is preliminary data.</text>
</comment>
<dbReference type="GO" id="GO:0008270">
    <property type="term" value="F:zinc ion binding"/>
    <property type="evidence" value="ECO:0007669"/>
    <property type="project" value="UniProtKB-KW"/>
</dbReference>
<dbReference type="InterPro" id="IPR001628">
    <property type="entry name" value="Znf_hrmn_rcpt"/>
</dbReference>
<comment type="similarity">
    <text evidence="2 11">Belongs to the nuclear hormone receptor family.</text>
</comment>
<evidence type="ECO:0000256" key="2">
    <source>
        <dbReference type="ARBA" id="ARBA00005993"/>
    </source>
</evidence>
<dbReference type="InterPro" id="IPR000536">
    <property type="entry name" value="Nucl_hrmn_rcpt_lig-bd"/>
</dbReference>
<dbReference type="Pfam" id="PF00104">
    <property type="entry name" value="Hormone_recep"/>
    <property type="match status" value="1"/>
</dbReference>
<proteinExistence type="inferred from homology"/>
<dbReference type="SMART" id="SM00399">
    <property type="entry name" value="ZnF_C4"/>
    <property type="match status" value="1"/>
</dbReference>
<dbReference type="SUPFAM" id="SSF48508">
    <property type="entry name" value="Nuclear receptor ligand-binding domain"/>
    <property type="match status" value="1"/>
</dbReference>
<keyword evidence="4 11" id="KW-0863">Zinc-finger</keyword>
<evidence type="ECO:0000313" key="16">
    <source>
        <dbReference type="Proteomes" id="UP001177023"/>
    </source>
</evidence>
<dbReference type="InterPro" id="IPR049636">
    <property type="entry name" value="HNF4-like_DBD"/>
</dbReference>
<keyword evidence="16" id="KW-1185">Reference proteome</keyword>
<dbReference type="InterPro" id="IPR013088">
    <property type="entry name" value="Znf_NHR/GATA"/>
</dbReference>
<dbReference type="InterPro" id="IPR001723">
    <property type="entry name" value="Nuclear_hrmn_rcpt"/>
</dbReference>
<evidence type="ECO:0000256" key="8">
    <source>
        <dbReference type="ARBA" id="ARBA00023163"/>
    </source>
</evidence>
<feature type="domain" description="Nuclear receptor" evidence="13">
    <location>
        <begin position="47"/>
        <end position="122"/>
    </location>
</feature>
<dbReference type="GO" id="GO:0005634">
    <property type="term" value="C:nucleus"/>
    <property type="evidence" value="ECO:0007669"/>
    <property type="project" value="UniProtKB-SubCell"/>
</dbReference>
<feature type="non-terminal residue" evidence="15">
    <location>
        <position position="1"/>
    </location>
</feature>
<feature type="region of interest" description="Disordered" evidence="12">
    <location>
        <begin position="121"/>
        <end position="152"/>
    </location>
</feature>
<dbReference type="PANTHER" id="PTHR47630:SF1">
    <property type="entry name" value="NUCLEAR HORMONE RECEPTOR FAMILY MEMBER NHR-4"/>
    <property type="match status" value="1"/>
</dbReference>
<feature type="compositionally biased region" description="Polar residues" evidence="12">
    <location>
        <begin position="140"/>
        <end position="152"/>
    </location>
</feature>
<dbReference type="Gene3D" id="1.10.565.10">
    <property type="entry name" value="Retinoid X Receptor"/>
    <property type="match status" value="1"/>
</dbReference>
<feature type="compositionally biased region" description="Pro residues" evidence="12">
    <location>
        <begin position="461"/>
        <end position="471"/>
    </location>
</feature>
<protein>
    <submittedName>
        <fullName evidence="15">Uncharacterized protein</fullName>
    </submittedName>
</protein>
<dbReference type="SUPFAM" id="SSF57716">
    <property type="entry name" value="Glucocorticoid receptor-like (DNA-binding domain)"/>
    <property type="match status" value="1"/>
</dbReference>
<evidence type="ECO:0000256" key="9">
    <source>
        <dbReference type="ARBA" id="ARBA00023170"/>
    </source>
</evidence>
<evidence type="ECO:0000256" key="5">
    <source>
        <dbReference type="ARBA" id="ARBA00022833"/>
    </source>
</evidence>
<reference evidence="15" key="1">
    <citation type="submission" date="2023-06" db="EMBL/GenBank/DDBJ databases">
        <authorList>
            <person name="Delattre M."/>
        </authorList>
    </citation>
    <scope>NUCLEOTIDE SEQUENCE</scope>
    <source>
        <strain evidence="15">AF72</strain>
    </source>
</reference>
<dbReference type="Gene3D" id="3.30.50.10">
    <property type="entry name" value="Erythroid Transcription Factor GATA-1, subunit A"/>
    <property type="match status" value="1"/>
</dbReference>
<dbReference type="PROSITE" id="PS00031">
    <property type="entry name" value="NUCLEAR_REC_DBD_1"/>
    <property type="match status" value="1"/>
</dbReference>
<dbReference type="CDD" id="cd06960">
    <property type="entry name" value="NR_DBD_HNF4A"/>
    <property type="match status" value="1"/>
</dbReference>
<dbReference type="AlphaFoldDB" id="A0AA36FY63"/>
<dbReference type="GO" id="GO:0003700">
    <property type="term" value="F:DNA-binding transcription factor activity"/>
    <property type="evidence" value="ECO:0007669"/>
    <property type="project" value="InterPro"/>
</dbReference>
<evidence type="ECO:0000259" key="14">
    <source>
        <dbReference type="PROSITE" id="PS51843"/>
    </source>
</evidence>
<dbReference type="InterPro" id="IPR035500">
    <property type="entry name" value="NHR-like_dom_sf"/>
</dbReference>
<sequence length="499" mass="56668">MPKRKLLVDPALEHFLGKYEPQEDELHHSPVLASSLVPPSTSDNGGKLICDVCGDIAFGKHYGINACNGCKGFFRRSVWSRRQYTCRFGGDCPVVKEHRNVCRSCRLKKCFEVGMNPDSVQNERDRNARCGSQARKKPSVDQQTQTECTGTSPSMQTAYMDKMIKIERVTTPSDHLNEDLPTPCSVENCRLAEQLLQLEHQLTHSNNNTADFAPFSPSRTDLPFEVLFRRPELVCSRYPMRFSGERVLTVDLLIDGWRRHFVFYSDWVRGLEDYQMLSKDDQDCLARRRLVHHGWISHALYSAKAPVTGLCFANGAFHPYGDSLKYYNPDPKIEEFYRNSIGRFVNYLLQPIRALEVDDTEMVLLKAIIFFAEKTGLSADGKLAVGRARDRYINALYAHIRRTRADGSAAATARLTRILLFMSTVTSLCHLMNENVQMSAVFYTIDFDQLIKESHNASPPSKSPPPPPQTFPPFLSTNPNNHQPNNPFHFPGFIEHGMV</sequence>
<evidence type="ECO:0000256" key="12">
    <source>
        <dbReference type="SAM" id="MobiDB-lite"/>
    </source>
</evidence>
<keyword evidence="6 11" id="KW-0805">Transcription regulation</keyword>
<dbReference type="PRINTS" id="PR00047">
    <property type="entry name" value="STROIDFINGER"/>
</dbReference>
<keyword evidence="8 11" id="KW-0804">Transcription</keyword>